<keyword evidence="2" id="KW-1185">Reference proteome</keyword>
<proteinExistence type="predicted"/>
<sequence>MATPSQQAITVAVGAVRTAADNWDEAAAALETARVATAGAKFEQLEAGVFVLAYEKYKDVPDFFAERMKEGISVCNEIAMTLRQVADTYEAEDAQNAHALSNLY</sequence>
<dbReference type="Pfam" id="PF10824">
    <property type="entry name" value="T7SS_ESX_EspC"/>
    <property type="match status" value="1"/>
</dbReference>
<comment type="caution">
    <text evidence="1">The sequence shown here is derived from an EMBL/GenBank/DDBJ whole genome shotgun (WGS) entry which is preliminary data.</text>
</comment>
<evidence type="ECO:0000313" key="2">
    <source>
        <dbReference type="Proteomes" id="UP001550628"/>
    </source>
</evidence>
<accession>A0ABV2WU34</accession>
<dbReference type="RefSeq" id="WP_356956068.1">
    <property type="nucleotide sequence ID" value="NZ_JBEYBD010000005.1"/>
</dbReference>
<evidence type="ECO:0000313" key="1">
    <source>
        <dbReference type="EMBL" id="MEU1954351.1"/>
    </source>
</evidence>
<name>A0ABV2WU34_9NOCA</name>
<dbReference type="Gene3D" id="1.10.287.1060">
    <property type="entry name" value="ESAT-6-like"/>
    <property type="match status" value="1"/>
</dbReference>
<gene>
    <name evidence="1" type="ORF">ABZ510_21100</name>
</gene>
<reference evidence="1 2" key="1">
    <citation type="submission" date="2024-06" db="EMBL/GenBank/DDBJ databases">
        <title>The Natural Products Discovery Center: Release of the First 8490 Sequenced Strains for Exploring Actinobacteria Biosynthetic Diversity.</title>
        <authorList>
            <person name="Kalkreuter E."/>
            <person name="Kautsar S.A."/>
            <person name="Yang D."/>
            <person name="Bader C.D."/>
            <person name="Teijaro C.N."/>
            <person name="Fluegel L."/>
            <person name="Davis C.M."/>
            <person name="Simpson J.R."/>
            <person name="Lauterbach L."/>
            <person name="Steele A.D."/>
            <person name="Gui C."/>
            <person name="Meng S."/>
            <person name="Li G."/>
            <person name="Viehrig K."/>
            <person name="Ye F."/>
            <person name="Su P."/>
            <person name="Kiefer A.F."/>
            <person name="Nichols A."/>
            <person name="Cepeda A.J."/>
            <person name="Yan W."/>
            <person name="Fan B."/>
            <person name="Jiang Y."/>
            <person name="Adhikari A."/>
            <person name="Zheng C.-J."/>
            <person name="Schuster L."/>
            <person name="Cowan T.M."/>
            <person name="Smanski M.J."/>
            <person name="Chevrette M.G."/>
            <person name="De Carvalho L.P.S."/>
            <person name="Shen B."/>
        </authorList>
    </citation>
    <scope>NUCLEOTIDE SEQUENCE [LARGE SCALE GENOMIC DNA]</scope>
    <source>
        <strain evidence="1 2">NPDC019708</strain>
    </source>
</reference>
<dbReference type="Proteomes" id="UP001550628">
    <property type="component" value="Unassembled WGS sequence"/>
</dbReference>
<protein>
    <submittedName>
        <fullName evidence="1">Type VII secretion target</fullName>
    </submittedName>
</protein>
<dbReference type="InterPro" id="IPR022536">
    <property type="entry name" value="EspC"/>
</dbReference>
<dbReference type="EMBL" id="JBEYBF010000014">
    <property type="protein sequence ID" value="MEU1954351.1"/>
    <property type="molecule type" value="Genomic_DNA"/>
</dbReference>
<organism evidence="1 2">
    <name type="scientific">Nocardia rhamnosiphila</name>
    <dbReference type="NCBI Taxonomy" id="426716"/>
    <lineage>
        <taxon>Bacteria</taxon>
        <taxon>Bacillati</taxon>
        <taxon>Actinomycetota</taxon>
        <taxon>Actinomycetes</taxon>
        <taxon>Mycobacteriales</taxon>
        <taxon>Nocardiaceae</taxon>
        <taxon>Nocardia</taxon>
    </lineage>
</organism>